<proteinExistence type="predicted"/>
<dbReference type="STRING" id="1163745.HCD_02725"/>
<keyword evidence="1" id="KW-0812">Transmembrane</keyword>
<evidence type="ECO:0000313" key="2">
    <source>
        <dbReference type="EMBL" id="AFI05563.1"/>
    </source>
</evidence>
<dbReference type="EMBL" id="CP003481">
    <property type="protein sequence ID" value="AFI05563.1"/>
    <property type="molecule type" value="Genomic_DNA"/>
</dbReference>
<gene>
    <name evidence="2" type="ordered locus">HCD_02725</name>
</gene>
<organism evidence="2 3">
    <name type="scientific">Helicobacter cetorum (strain ATCC BAA-540 / CCUG 52418 / MIT 99-5656)</name>
    <dbReference type="NCBI Taxonomy" id="1163745"/>
    <lineage>
        <taxon>Bacteria</taxon>
        <taxon>Pseudomonadati</taxon>
        <taxon>Campylobacterota</taxon>
        <taxon>Epsilonproteobacteria</taxon>
        <taxon>Campylobacterales</taxon>
        <taxon>Helicobacteraceae</taxon>
        <taxon>Helicobacter</taxon>
    </lineage>
</organism>
<dbReference type="PATRIC" id="fig|1163745.3.peg.577"/>
<feature type="transmembrane region" description="Helical" evidence="1">
    <location>
        <begin position="5"/>
        <end position="25"/>
    </location>
</feature>
<name>I0ERJ4_HELCM</name>
<evidence type="ECO:0000313" key="3">
    <source>
        <dbReference type="Proteomes" id="UP000005013"/>
    </source>
</evidence>
<dbReference type="KEGG" id="hcm:HCD_02725"/>
<dbReference type="HOGENOM" id="CLU_024686_0_0_7"/>
<evidence type="ECO:0000256" key="1">
    <source>
        <dbReference type="SAM" id="Phobius"/>
    </source>
</evidence>
<accession>I0ERJ4</accession>
<dbReference type="AlphaFoldDB" id="I0ERJ4"/>
<dbReference type="OrthoDB" id="5328582at2"/>
<reference evidence="2 3" key="1">
    <citation type="journal article" date="2013" name="PLoS ONE">
        <title>Sequence Divergence and Conservation in Genomes ofHelicobacter cetorum Strains from a Dolphin and a Whale.</title>
        <authorList>
            <person name="Kersulyte D."/>
            <person name="Rossi M."/>
            <person name="Berg D.E."/>
        </authorList>
    </citation>
    <scope>NUCLEOTIDE SEQUENCE [LARGE SCALE GENOMIC DNA]</scope>
    <source>
        <strain evidence="2 3">MIT 99-5656</strain>
    </source>
</reference>
<sequence>MLKKILFILVGMVAIAVLVGYLILFTEWGNKFIASYIEKKINHNEHYLSVKTLKLKFNSLDFKAQANDNSVLILKGNFSLLKQSLDFDYHIDIKDLRLLKGLIHYPLRGAITTWGSIKGHRKALKIQGVSNIAQSNTSYTALLNHFKLSGLSLNLQNATLEDLLYLLNYPLYANARVSLQANLNSLAPMQGHLKLTTNNAQINTALINSTFNLNLKDTLFFNLSHSSDFKEYKAISDTTLISSLAHFKALKSEYLFPTLEFNAPYTLEVPDLAKLQGIINHKLKGALTLKGNIEQKPKLLKVSGHSNLLDGTLTFTLLNKHLNAHFSDISTLKALDLLNYPKFFKSIANADLDYDLSSKQGTLNAHLKNAKFLKNQFSDFLYSFSKFDITKEIYNDVNLKSQINQQRLLSDLNMKSPLTQLSINNGLLDLSTKHMDMLMNAEISKFIFKMKLQGNIHQPKFSLFLNEKALQQNLQQGLKEMLKNDTLKKGLDNLLKDDKLKEKLQKGIKGLF</sequence>
<keyword evidence="1" id="KW-1133">Transmembrane helix</keyword>
<protein>
    <submittedName>
        <fullName evidence="2">Outer membrane protein</fullName>
    </submittedName>
</protein>
<dbReference type="Proteomes" id="UP000005013">
    <property type="component" value="Chromosome"/>
</dbReference>
<dbReference type="eggNOG" id="COG2911">
    <property type="taxonomic scope" value="Bacteria"/>
</dbReference>
<keyword evidence="1" id="KW-0472">Membrane</keyword>
<keyword evidence="3" id="KW-1185">Reference proteome</keyword>